<dbReference type="GO" id="GO:0005739">
    <property type="term" value="C:mitochondrion"/>
    <property type="evidence" value="ECO:0007669"/>
    <property type="project" value="TreeGrafter"/>
</dbReference>
<evidence type="ECO:0000256" key="3">
    <source>
        <dbReference type="ARBA" id="ARBA00022840"/>
    </source>
</evidence>
<dbReference type="PANTHER" id="PTHR23407:SF1">
    <property type="entry name" value="5-FORMYLTETRAHYDROFOLATE CYCLO-LIGASE"/>
    <property type="match status" value="1"/>
</dbReference>
<dbReference type="eggNOG" id="KOG3093">
    <property type="taxonomic scope" value="Eukaryota"/>
</dbReference>
<evidence type="ECO:0000256" key="6">
    <source>
        <dbReference type="PIRSR" id="PIRSR006806-1"/>
    </source>
</evidence>
<evidence type="ECO:0000256" key="1">
    <source>
        <dbReference type="ARBA" id="ARBA00010638"/>
    </source>
</evidence>
<evidence type="ECO:0000313" key="8">
    <source>
        <dbReference type="EMBL" id="KDR19647.1"/>
    </source>
</evidence>
<evidence type="ECO:0000313" key="9">
    <source>
        <dbReference type="Proteomes" id="UP000027135"/>
    </source>
</evidence>
<keyword evidence="8" id="KW-0436">Ligase</keyword>
<protein>
    <recommendedName>
        <fullName evidence="5 7">5-formyltetrahydrofolate cyclo-ligase</fullName>
        <ecNumber evidence="5 7">6.3.3.2</ecNumber>
    </recommendedName>
</protein>
<dbReference type="InterPro" id="IPR024185">
    <property type="entry name" value="FTHF_cligase-like_sf"/>
</dbReference>
<comment type="similarity">
    <text evidence="1 7">Belongs to the 5-formyltetrahydrofolate cyclo-ligase family.</text>
</comment>
<dbReference type="InterPro" id="IPR037171">
    <property type="entry name" value="NagB/RpiA_transferase-like"/>
</dbReference>
<dbReference type="InParanoid" id="A0A067R7X9"/>
<dbReference type="PANTHER" id="PTHR23407">
    <property type="entry name" value="ATPASE INHIBITOR/5-FORMYLTETRAHYDROFOLATE CYCLO-LIGASE"/>
    <property type="match status" value="1"/>
</dbReference>
<sequence length="196" mass="22050">MSVTKEAKLILRKDIKKIIALITPEQKKYQSDLVTERFLARPEYHKSRRISVFISMDDEIQTDKIIQNIFLSGKSCFIPRYADDSRAMDMVRLNSIQDLDSLPTTKWSIRQPAESEERENALETGGLDLILVPGLAFTVAGHRLGRGRGYYDTFLAKCRTTQGSAPLTVGLAFSQQMVASVPTDENDICLDKVLHG</sequence>
<keyword evidence="2 6" id="KW-0547">Nucleotide-binding</keyword>
<dbReference type="OMA" id="STIYPCQ"/>
<evidence type="ECO:0000256" key="4">
    <source>
        <dbReference type="ARBA" id="ARBA00036539"/>
    </source>
</evidence>
<proteinExistence type="inferred from homology"/>
<dbReference type="GO" id="GO:0005524">
    <property type="term" value="F:ATP binding"/>
    <property type="evidence" value="ECO:0007669"/>
    <property type="project" value="UniProtKB-KW"/>
</dbReference>
<dbReference type="NCBIfam" id="TIGR02727">
    <property type="entry name" value="MTHFS_bact"/>
    <property type="match status" value="1"/>
</dbReference>
<feature type="binding site" evidence="6">
    <location>
        <begin position="143"/>
        <end position="151"/>
    </location>
    <ligand>
        <name>ATP</name>
        <dbReference type="ChEBI" id="CHEBI:30616"/>
    </ligand>
</feature>
<organism evidence="8 9">
    <name type="scientific">Zootermopsis nevadensis</name>
    <name type="common">Dampwood termite</name>
    <dbReference type="NCBI Taxonomy" id="136037"/>
    <lineage>
        <taxon>Eukaryota</taxon>
        <taxon>Metazoa</taxon>
        <taxon>Ecdysozoa</taxon>
        <taxon>Arthropoda</taxon>
        <taxon>Hexapoda</taxon>
        <taxon>Insecta</taxon>
        <taxon>Pterygota</taxon>
        <taxon>Neoptera</taxon>
        <taxon>Polyneoptera</taxon>
        <taxon>Dictyoptera</taxon>
        <taxon>Blattodea</taxon>
        <taxon>Blattoidea</taxon>
        <taxon>Termitoidae</taxon>
        <taxon>Termopsidae</taxon>
        <taxon>Zootermopsis</taxon>
    </lineage>
</organism>
<dbReference type="InterPro" id="IPR002698">
    <property type="entry name" value="FTHF_cligase"/>
</dbReference>
<evidence type="ECO:0000256" key="5">
    <source>
        <dbReference type="ARBA" id="ARBA00038966"/>
    </source>
</evidence>
<dbReference type="GO" id="GO:0046872">
    <property type="term" value="F:metal ion binding"/>
    <property type="evidence" value="ECO:0007669"/>
    <property type="project" value="UniProtKB-KW"/>
</dbReference>
<keyword evidence="9" id="KW-1185">Reference proteome</keyword>
<keyword evidence="7" id="KW-0479">Metal-binding</keyword>
<dbReference type="AlphaFoldDB" id="A0A067R7X9"/>
<dbReference type="EC" id="6.3.3.2" evidence="5 7"/>
<keyword evidence="7" id="KW-0460">Magnesium</keyword>
<feature type="binding site" evidence="6">
    <location>
        <position position="54"/>
    </location>
    <ligand>
        <name>substrate</name>
    </ligand>
</feature>
<evidence type="ECO:0000256" key="2">
    <source>
        <dbReference type="ARBA" id="ARBA00022741"/>
    </source>
</evidence>
<dbReference type="PIRSF" id="PIRSF006806">
    <property type="entry name" value="FTHF_cligase"/>
    <property type="match status" value="1"/>
</dbReference>
<evidence type="ECO:0000256" key="7">
    <source>
        <dbReference type="RuleBase" id="RU361279"/>
    </source>
</evidence>
<dbReference type="FunCoup" id="A0A067R7X9">
    <property type="interactions" value="447"/>
</dbReference>
<feature type="binding site" evidence="6">
    <location>
        <position position="59"/>
    </location>
    <ligand>
        <name>substrate</name>
    </ligand>
</feature>
<feature type="binding site" evidence="6">
    <location>
        <begin position="8"/>
        <end position="12"/>
    </location>
    <ligand>
        <name>ATP</name>
        <dbReference type="ChEBI" id="CHEBI:30616"/>
    </ligand>
</feature>
<comment type="catalytic activity">
    <reaction evidence="4 7">
        <text>(6S)-5-formyl-5,6,7,8-tetrahydrofolate + ATP = (6R)-5,10-methenyltetrahydrofolate + ADP + phosphate</text>
        <dbReference type="Rhea" id="RHEA:10488"/>
        <dbReference type="ChEBI" id="CHEBI:30616"/>
        <dbReference type="ChEBI" id="CHEBI:43474"/>
        <dbReference type="ChEBI" id="CHEBI:57455"/>
        <dbReference type="ChEBI" id="CHEBI:57457"/>
        <dbReference type="ChEBI" id="CHEBI:456216"/>
        <dbReference type="EC" id="6.3.3.2"/>
    </reaction>
</comment>
<dbReference type="GO" id="GO:0035999">
    <property type="term" value="P:tetrahydrofolate interconversion"/>
    <property type="evidence" value="ECO:0007669"/>
    <property type="project" value="TreeGrafter"/>
</dbReference>
<gene>
    <name evidence="8" type="ORF">L798_06168</name>
</gene>
<dbReference type="Pfam" id="PF01812">
    <property type="entry name" value="5-FTHF_cyc-lig"/>
    <property type="match status" value="1"/>
</dbReference>
<dbReference type="FunFam" id="3.40.50.10420:FF:000007">
    <property type="entry name" value="5-formyltetrahydrofolate cyclo-ligase"/>
    <property type="match status" value="1"/>
</dbReference>
<comment type="cofactor">
    <cofactor evidence="7">
        <name>Mg(2+)</name>
        <dbReference type="ChEBI" id="CHEBI:18420"/>
    </cofactor>
</comment>
<dbReference type="Gene3D" id="3.40.50.10420">
    <property type="entry name" value="NagB/RpiA/CoA transferase-like"/>
    <property type="match status" value="1"/>
</dbReference>
<dbReference type="GO" id="GO:0030272">
    <property type="term" value="F:5-formyltetrahydrofolate cyclo-ligase activity"/>
    <property type="evidence" value="ECO:0007669"/>
    <property type="project" value="UniProtKB-EC"/>
</dbReference>
<dbReference type="Proteomes" id="UP000027135">
    <property type="component" value="Unassembled WGS sequence"/>
</dbReference>
<reference evidence="8 9" key="1">
    <citation type="journal article" date="2014" name="Nat. Commun.">
        <title>Molecular traces of alternative social organization in a termite genome.</title>
        <authorList>
            <person name="Terrapon N."/>
            <person name="Li C."/>
            <person name="Robertson H.M."/>
            <person name="Ji L."/>
            <person name="Meng X."/>
            <person name="Booth W."/>
            <person name="Chen Z."/>
            <person name="Childers C.P."/>
            <person name="Glastad K.M."/>
            <person name="Gokhale K."/>
            <person name="Gowin J."/>
            <person name="Gronenberg W."/>
            <person name="Hermansen R.A."/>
            <person name="Hu H."/>
            <person name="Hunt B.G."/>
            <person name="Huylmans A.K."/>
            <person name="Khalil S.M."/>
            <person name="Mitchell R.D."/>
            <person name="Munoz-Torres M.C."/>
            <person name="Mustard J.A."/>
            <person name="Pan H."/>
            <person name="Reese J.T."/>
            <person name="Scharf M.E."/>
            <person name="Sun F."/>
            <person name="Vogel H."/>
            <person name="Xiao J."/>
            <person name="Yang W."/>
            <person name="Yang Z."/>
            <person name="Yang Z."/>
            <person name="Zhou J."/>
            <person name="Zhu J."/>
            <person name="Brent C.S."/>
            <person name="Elsik C.G."/>
            <person name="Goodisman M.A."/>
            <person name="Liberles D.A."/>
            <person name="Roe R.M."/>
            <person name="Vargo E.L."/>
            <person name="Vilcinskas A."/>
            <person name="Wang J."/>
            <person name="Bornberg-Bauer E."/>
            <person name="Korb J."/>
            <person name="Zhang G."/>
            <person name="Liebig J."/>
        </authorList>
    </citation>
    <scope>NUCLEOTIDE SEQUENCE [LARGE SCALE GENOMIC DNA]</scope>
    <source>
        <tissue evidence="8">Whole organism</tissue>
    </source>
</reference>
<dbReference type="EMBL" id="KK852639">
    <property type="protein sequence ID" value="KDR19647.1"/>
    <property type="molecule type" value="Genomic_DNA"/>
</dbReference>
<dbReference type="GO" id="GO:0009396">
    <property type="term" value="P:folic acid-containing compound biosynthetic process"/>
    <property type="evidence" value="ECO:0007669"/>
    <property type="project" value="TreeGrafter"/>
</dbReference>
<dbReference type="SUPFAM" id="SSF100950">
    <property type="entry name" value="NagB/RpiA/CoA transferase-like"/>
    <property type="match status" value="1"/>
</dbReference>
<name>A0A067R7X9_ZOONE</name>
<accession>A0A067R7X9</accession>
<keyword evidence="3 6" id="KW-0067">ATP-binding</keyword>
<dbReference type="STRING" id="136037.A0A067R7X9"/>
<dbReference type="OrthoDB" id="2015992at2759"/>